<evidence type="ECO:0000256" key="13">
    <source>
        <dbReference type="ARBA" id="ARBA00023295"/>
    </source>
</evidence>
<dbReference type="SUPFAM" id="SSF48150">
    <property type="entry name" value="DNA-glycosylase"/>
    <property type="match status" value="1"/>
</dbReference>
<dbReference type="Pfam" id="PF00730">
    <property type="entry name" value="HhH-GPD"/>
    <property type="match status" value="1"/>
</dbReference>
<dbReference type="InterPro" id="IPR029119">
    <property type="entry name" value="MutY_C"/>
</dbReference>
<dbReference type="Proteomes" id="UP000186156">
    <property type="component" value="Unassembled WGS sequence"/>
</dbReference>
<dbReference type="InterPro" id="IPR023170">
    <property type="entry name" value="HhH_base_excis_C"/>
</dbReference>
<evidence type="ECO:0000256" key="4">
    <source>
        <dbReference type="ARBA" id="ARBA00012045"/>
    </source>
</evidence>
<dbReference type="SUPFAM" id="SSF55811">
    <property type="entry name" value="Nudix"/>
    <property type="match status" value="1"/>
</dbReference>
<keyword evidence="12" id="KW-0234">DNA repair</keyword>
<dbReference type="Gene3D" id="1.10.1670.10">
    <property type="entry name" value="Helix-hairpin-Helix base-excision DNA repair enzymes (C-terminal)"/>
    <property type="match status" value="1"/>
</dbReference>
<dbReference type="EMBL" id="FTOO01000010">
    <property type="protein sequence ID" value="SIT02674.1"/>
    <property type="molecule type" value="Genomic_DNA"/>
</dbReference>
<dbReference type="GO" id="GO:0035485">
    <property type="term" value="F:adenine/guanine mispair binding"/>
    <property type="evidence" value="ECO:0007669"/>
    <property type="project" value="TreeGrafter"/>
</dbReference>
<keyword evidence="6" id="KW-0004">4Fe-4S</keyword>
<gene>
    <name evidence="16" type="ORF">SAMN05421799_11020</name>
</gene>
<dbReference type="PROSITE" id="PS00764">
    <property type="entry name" value="ENDONUCLEASE_III_1"/>
    <property type="match status" value="1"/>
</dbReference>
<dbReference type="GO" id="GO:0000701">
    <property type="term" value="F:purine-specific mismatch base pair DNA N-glycosylase activity"/>
    <property type="evidence" value="ECO:0007669"/>
    <property type="project" value="UniProtKB-EC"/>
</dbReference>
<evidence type="ECO:0000256" key="7">
    <source>
        <dbReference type="ARBA" id="ARBA00022723"/>
    </source>
</evidence>
<evidence type="ECO:0000313" key="17">
    <source>
        <dbReference type="Proteomes" id="UP000186156"/>
    </source>
</evidence>
<dbReference type="SMART" id="SM00478">
    <property type="entry name" value="ENDO3c"/>
    <property type="match status" value="1"/>
</dbReference>
<keyword evidence="11" id="KW-0411">Iron-sulfur</keyword>
<comment type="function">
    <text evidence="2">Adenine glycosylase active on G-A mispairs. MutY also corrects error-prone DNA synthesis past GO lesions which are due to the oxidatively damaged form of guanine: 7,8-dihydro-8-oxoguanine (8-oxo-dGTP).</text>
</comment>
<dbReference type="CDD" id="cd00056">
    <property type="entry name" value="ENDO3c"/>
    <property type="match status" value="1"/>
</dbReference>
<dbReference type="STRING" id="252246.SAMN05421799_11020"/>
<dbReference type="OrthoDB" id="9802365at2"/>
<dbReference type="FunFam" id="1.10.340.30:FF:000002">
    <property type="entry name" value="Adenine DNA glycosylase"/>
    <property type="match status" value="1"/>
</dbReference>
<comment type="cofactor">
    <cofactor evidence="14">
        <name>[4Fe-4S] cluster</name>
        <dbReference type="ChEBI" id="CHEBI:49883"/>
    </cofactor>
    <text evidence="14">Binds 1 [4Fe-4S] cluster.</text>
</comment>
<evidence type="ECO:0000259" key="15">
    <source>
        <dbReference type="SMART" id="SM00478"/>
    </source>
</evidence>
<keyword evidence="10 14" id="KW-0408">Iron</keyword>
<dbReference type="GO" id="GO:0006284">
    <property type="term" value="P:base-excision repair"/>
    <property type="evidence" value="ECO:0007669"/>
    <property type="project" value="UniProtKB-UniRule"/>
</dbReference>
<dbReference type="NCBIfam" id="TIGR01084">
    <property type="entry name" value="mutY"/>
    <property type="match status" value="1"/>
</dbReference>
<dbReference type="InterPro" id="IPR044298">
    <property type="entry name" value="MIG/MutY"/>
</dbReference>
<keyword evidence="8 14" id="KW-0227">DNA damage</keyword>
<dbReference type="PANTHER" id="PTHR42944">
    <property type="entry name" value="ADENINE DNA GLYCOSYLASE"/>
    <property type="match status" value="1"/>
</dbReference>
<dbReference type="InterPro" id="IPR000445">
    <property type="entry name" value="HhH_motif"/>
</dbReference>
<dbReference type="GO" id="GO:0046872">
    <property type="term" value="F:metal ion binding"/>
    <property type="evidence" value="ECO:0007669"/>
    <property type="project" value="UniProtKB-UniRule"/>
</dbReference>
<comment type="similarity">
    <text evidence="3 14">Belongs to the Nth/MutY family.</text>
</comment>
<evidence type="ECO:0000256" key="1">
    <source>
        <dbReference type="ARBA" id="ARBA00000843"/>
    </source>
</evidence>
<keyword evidence="13 14" id="KW-0326">Glycosidase</keyword>
<name>A0A1N7NWG3_9BACL</name>
<protein>
    <recommendedName>
        <fullName evidence="5 14">Adenine DNA glycosylase</fullName>
        <ecNumber evidence="4 14">3.2.2.31</ecNumber>
    </recommendedName>
</protein>
<keyword evidence="17" id="KW-1185">Reference proteome</keyword>
<evidence type="ECO:0000256" key="9">
    <source>
        <dbReference type="ARBA" id="ARBA00022801"/>
    </source>
</evidence>
<dbReference type="InterPro" id="IPR005760">
    <property type="entry name" value="A/G_AdeGlyc_MutY"/>
</dbReference>
<sequence>MEESLAAFAHTLEAWYNQTSRDLPWRRTSDPYAILVSETMLQQTRVETVIPYYERFMKRFPTPVDLANAETDDVLKLWEGLGYYRRARNLKTAMEVVRDRHGGRIPDRPEELEALPGIGPYTLGAVQSIAFNRPFPAVDGNVLRVMSRYLAIEDPVDLPAVKRRIEREVARALAEGTPRVLTQAIMELGALVCVPKRPRCEACPVAASCKALALGATDRLPQRLPKRSRRRQTVVALWITRGQSFWAEKRPEGGLLGGMWQLPAVEIDHPPQAASPLASLEEYARARYAELRFGQAAQAAAVREETPVAFERVCEATHAFTHLDWTVVVYAPLEYDQVEGQPFDMHASREGAWVAFEEISKFVWPKVYQDVLRQLTHEKHKQLNLFSC</sequence>
<dbReference type="RefSeq" id="WP_076348177.1">
    <property type="nucleotide sequence ID" value="NZ_FTOO01000010.1"/>
</dbReference>
<dbReference type="GO" id="GO:0032357">
    <property type="term" value="F:oxidized purine DNA binding"/>
    <property type="evidence" value="ECO:0007669"/>
    <property type="project" value="TreeGrafter"/>
</dbReference>
<dbReference type="Gene3D" id="3.90.79.10">
    <property type="entry name" value="Nucleoside Triphosphate Pyrophosphohydrolase"/>
    <property type="match status" value="1"/>
</dbReference>
<dbReference type="InterPro" id="IPR003265">
    <property type="entry name" value="HhH-GPD_domain"/>
</dbReference>
<dbReference type="GO" id="GO:0006298">
    <property type="term" value="P:mismatch repair"/>
    <property type="evidence" value="ECO:0007669"/>
    <property type="project" value="TreeGrafter"/>
</dbReference>
<evidence type="ECO:0000256" key="6">
    <source>
        <dbReference type="ARBA" id="ARBA00022485"/>
    </source>
</evidence>
<evidence type="ECO:0000256" key="5">
    <source>
        <dbReference type="ARBA" id="ARBA00022023"/>
    </source>
</evidence>
<dbReference type="EC" id="3.2.2.31" evidence="4 14"/>
<comment type="catalytic activity">
    <reaction evidence="1 14">
        <text>Hydrolyzes free adenine bases from 7,8-dihydro-8-oxoguanine:adenine mismatched double-stranded DNA, leaving an apurinic site.</text>
        <dbReference type="EC" id="3.2.2.31"/>
    </reaction>
</comment>
<reference evidence="17" key="1">
    <citation type="submission" date="2017-01" db="EMBL/GenBank/DDBJ databases">
        <authorList>
            <person name="Varghese N."/>
            <person name="Submissions S."/>
        </authorList>
    </citation>
    <scope>NUCLEOTIDE SEQUENCE [LARGE SCALE GENOMIC DNA]</scope>
    <source>
        <strain evidence="17">DSM 16176</strain>
    </source>
</reference>
<dbReference type="Pfam" id="PF14815">
    <property type="entry name" value="NUDIX_4"/>
    <property type="match status" value="1"/>
</dbReference>
<dbReference type="CDD" id="cd03431">
    <property type="entry name" value="NUDIX_DNA_Glycosylase_C-MutY"/>
    <property type="match status" value="1"/>
</dbReference>
<evidence type="ECO:0000313" key="16">
    <source>
        <dbReference type="EMBL" id="SIT02674.1"/>
    </source>
</evidence>
<evidence type="ECO:0000256" key="8">
    <source>
        <dbReference type="ARBA" id="ARBA00022763"/>
    </source>
</evidence>
<keyword evidence="9" id="KW-0378">Hydrolase</keyword>
<dbReference type="InterPro" id="IPR011257">
    <property type="entry name" value="DNA_glycosylase"/>
</dbReference>
<evidence type="ECO:0000256" key="10">
    <source>
        <dbReference type="ARBA" id="ARBA00023004"/>
    </source>
</evidence>
<evidence type="ECO:0000256" key="2">
    <source>
        <dbReference type="ARBA" id="ARBA00002933"/>
    </source>
</evidence>
<dbReference type="GO" id="GO:0051539">
    <property type="term" value="F:4 iron, 4 sulfur cluster binding"/>
    <property type="evidence" value="ECO:0007669"/>
    <property type="project" value="UniProtKB-UniRule"/>
</dbReference>
<dbReference type="Gene3D" id="1.10.340.30">
    <property type="entry name" value="Hypothetical protein, domain 2"/>
    <property type="match status" value="1"/>
</dbReference>
<evidence type="ECO:0000256" key="14">
    <source>
        <dbReference type="RuleBase" id="RU365096"/>
    </source>
</evidence>
<feature type="domain" description="HhH-GPD" evidence="15">
    <location>
        <begin position="40"/>
        <end position="191"/>
    </location>
</feature>
<dbReference type="AlphaFoldDB" id="A0A1N7NWG3"/>
<evidence type="ECO:0000256" key="3">
    <source>
        <dbReference type="ARBA" id="ARBA00008343"/>
    </source>
</evidence>
<keyword evidence="7" id="KW-0479">Metal-binding</keyword>
<accession>A0A1N7NWG3</accession>
<dbReference type="Pfam" id="PF00633">
    <property type="entry name" value="HHH"/>
    <property type="match status" value="1"/>
</dbReference>
<dbReference type="GO" id="GO:0034039">
    <property type="term" value="F:8-oxo-7,8-dihydroguanine DNA N-glycosylase activity"/>
    <property type="evidence" value="ECO:0007669"/>
    <property type="project" value="TreeGrafter"/>
</dbReference>
<proteinExistence type="inferred from homology"/>
<organism evidence="16 17">
    <name type="scientific">Alicyclobacillus vulcanalis</name>
    <dbReference type="NCBI Taxonomy" id="252246"/>
    <lineage>
        <taxon>Bacteria</taxon>
        <taxon>Bacillati</taxon>
        <taxon>Bacillota</taxon>
        <taxon>Bacilli</taxon>
        <taxon>Bacillales</taxon>
        <taxon>Alicyclobacillaceae</taxon>
        <taxon>Alicyclobacillus</taxon>
    </lineage>
</organism>
<evidence type="ECO:0000256" key="12">
    <source>
        <dbReference type="ARBA" id="ARBA00023204"/>
    </source>
</evidence>
<dbReference type="InterPro" id="IPR004035">
    <property type="entry name" value="Endouclease-III_FeS-bd_BS"/>
</dbReference>
<evidence type="ECO:0000256" key="11">
    <source>
        <dbReference type="ARBA" id="ARBA00023014"/>
    </source>
</evidence>
<dbReference type="InterPro" id="IPR015797">
    <property type="entry name" value="NUDIX_hydrolase-like_dom_sf"/>
</dbReference>
<dbReference type="PANTHER" id="PTHR42944:SF1">
    <property type="entry name" value="ADENINE DNA GLYCOSYLASE"/>
    <property type="match status" value="1"/>
</dbReference>